<dbReference type="InterPro" id="IPR017932">
    <property type="entry name" value="GATase_2_dom"/>
</dbReference>
<dbReference type="AlphaFoldDB" id="A0A0W8FT15"/>
<dbReference type="Gene3D" id="3.40.50.620">
    <property type="entry name" value="HUPs"/>
    <property type="match status" value="1"/>
</dbReference>
<dbReference type="Pfam" id="PF00733">
    <property type="entry name" value="Asn_synthase"/>
    <property type="match status" value="1"/>
</dbReference>
<keyword evidence="6" id="KW-0436">Ligase</keyword>
<name>A0A0W8FT15_9ZZZZ</name>
<dbReference type="GO" id="GO:0006529">
    <property type="term" value="P:asparagine biosynthetic process"/>
    <property type="evidence" value="ECO:0007669"/>
    <property type="project" value="InterPro"/>
</dbReference>
<dbReference type="Gene3D" id="3.60.20.10">
    <property type="entry name" value="Glutamine Phosphoribosylpyrophosphate, subunit 1, domain 1"/>
    <property type="match status" value="1"/>
</dbReference>
<comment type="caution">
    <text evidence="6">The sequence shown here is derived from an EMBL/GenBank/DDBJ whole genome shotgun (WGS) entry which is preliminary data.</text>
</comment>
<dbReference type="InterPro" id="IPR033738">
    <property type="entry name" value="AsnB_N"/>
</dbReference>
<dbReference type="PIRSF" id="PIRSF001589">
    <property type="entry name" value="Asn_synthetase_glu-h"/>
    <property type="match status" value="1"/>
</dbReference>
<proteinExistence type="inferred from homology"/>
<reference evidence="6" key="1">
    <citation type="journal article" date="2015" name="Proc. Natl. Acad. Sci. U.S.A.">
        <title>Networks of energetic and metabolic interactions define dynamics in microbial communities.</title>
        <authorList>
            <person name="Embree M."/>
            <person name="Liu J.K."/>
            <person name="Al-Bassam M.M."/>
            <person name="Zengler K."/>
        </authorList>
    </citation>
    <scope>NUCLEOTIDE SEQUENCE</scope>
</reference>
<gene>
    <name evidence="6" type="ORF">ASZ90_006208</name>
</gene>
<evidence type="ECO:0000256" key="4">
    <source>
        <dbReference type="ARBA" id="ARBA00022962"/>
    </source>
</evidence>
<feature type="domain" description="Glutamine amidotransferase type-2" evidence="5">
    <location>
        <begin position="2"/>
        <end position="212"/>
    </location>
</feature>
<keyword evidence="3" id="KW-0067">ATP-binding</keyword>
<evidence type="ECO:0000256" key="3">
    <source>
        <dbReference type="ARBA" id="ARBA00022840"/>
    </source>
</evidence>
<dbReference type="PROSITE" id="PS51278">
    <property type="entry name" value="GATASE_TYPE_2"/>
    <property type="match status" value="1"/>
</dbReference>
<dbReference type="GO" id="GO:0004066">
    <property type="term" value="F:asparagine synthase (glutamine-hydrolyzing) activity"/>
    <property type="evidence" value="ECO:0007669"/>
    <property type="project" value="UniProtKB-EC"/>
</dbReference>
<dbReference type="InterPro" id="IPR006426">
    <property type="entry name" value="Asn_synth_AEB"/>
</dbReference>
<protein>
    <submittedName>
        <fullName evidence="6">Asparagine synthetase</fullName>
        <ecNumber evidence="6">6.3.5.4</ecNumber>
    </submittedName>
</protein>
<dbReference type="InterPro" id="IPR029055">
    <property type="entry name" value="Ntn_hydrolases_N"/>
</dbReference>
<dbReference type="PANTHER" id="PTHR43284:SF1">
    <property type="entry name" value="ASPARAGINE SYNTHETASE"/>
    <property type="match status" value="1"/>
</dbReference>
<dbReference type="InterPro" id="IPR001962">
    <property type="entry name" value="Asn_synthase"/>
</dbReference>
<evidence type="ECO:0000259" key="5">
    <source>
        <dbReference type="PROSITE" id="PS51278"/>
    </source>
</evidence>
<dbReference type="EC" id="6.3.5.4" evidence="6"/>
<dbReference type="CDD" id="cd00712">
    <property type="entry name" value="AsnB"/>
    <property type="match status" value="1"/>
</dbReference>
<sequence length="617" mass="70687">MCGIAGKYYFNTRCYDASDLSQMMKIISHRGPDSSGAFTDGVVAIGFQRLSIIDVKTGDQPLYNETGKIVLVANGEIYNFKELRATLQSSGHIFRTKTDCEVILHLYEEYGKSFVEKLNGMFAFCLYDSEKNILIMARDRMGIKPLYFYQNDNVLIFASEIKGILAARGMSVKPEANVLDEYLCFGSLCNGRTFFSKVVSLDPGYLMEVTKRGVCSQRYWVPEFVESTLSEPQYIERIESSVNNSVKRQMMSDVPLGSLLSGGVDSSWVSVIANKLAPGIKTFTVGFPDPVHNEIPSARFTARSFGFNHHDFISDNKEYADTLEQTIWHHDEPLTFASSVQNRLVCRYARDFVKVVLTGEGADDLFGGYPRQYLSKLQNKFLRLDDTNQRLILMALKFLPVRKIKTLRRFLVLSPYELVLWNAALSEKEKIAWLFDKDEPDISIRIEQLNKVWNKNLDTIDNLLLFDQQTYLRSILNMKDKMSMAESMELRVPTLDNEMISIAHEIPGDIKLRKLQTKYLFKKAAVRHIPRKIVYKKKIGFTIPVDKWLRDKNGVGRFLDMLIDSSDKIEGINKSKLEKVISEHTTGVKNHQNVLCHLIFYVIWRQQYIDAKPLSSN</sequence>
<keyword evidence="2" id="KW-0547">Nucleotide-binding</keyword>
<dbReference type="CDD" id="cd01991">
    <property type="entry name" value="Asn_synthase_B_C"/>
    <property type="match status" value="1"/>
</dbReference>
<dbReference type="NCBIfam" id="TIGR01536">
    <property type="entry name" value="asn_synth_AEB"/>
    <property type="match status" value="1"/>
</dbReference>
<dbReference type="Pfam" id="PF13537">
    <property type="entry name" value="GATase_7"/>
    <property type="match status" value="1"/>
</dbReference>
<dbReference type="GO" id="GO:0005524">
    <property type="term" value="F:ATP binding"/>
    <property type="evidence" value="ECO:0007669"/>
    <property type="project" value="UniProtKB-KW"/>
</dbReference>
<keyword evidence="4" id="KW-0315">Glutamine amidotransferase</keyword>
<dbReference type="InterPro" id="IPR051786">
    <property type="entry name" value="ASN_synthetase/amidase"/>
</dbReference>
<dbReference type="SUPFAM" id="SSF56235">
    <property type="entry name" value="N-terminal nucleophile aminohydrolases (Ntn hydrolases)"/>
    <property type="match status" value="1"/>
</dbReference>
<organism evidence="6">
    <name type="scientific">hydrocarbon metagenome</name>
    <dbReference type="NCBI Taxonomy" id="938273"/>
    <lineage>
        <taxon>unclassified sequences</taxon>
        <taxon>metagenomes</taxon>
        <taxon>ecological metagenomes</taxon>
    </lineage>
</organism>
<dbReference type="PANTHER" id="PTHR43284">
    <property type="entry name" value="ASPARAGINE SYNTHETASE (GLUTAMINE-HYDROLYZING)"/>
    <property type="match status" value="1"/>
</dbReference>
<accession>A0A0W8FT15</accession>
<dbReference type="GO" id="GO:0005829">
    <property type="term" value="C:cytosol"/>
    <property type="evidence" value="ECO:0007669"/>
    <property type="project" value="TreeGrafter"/>
</dbReference>
<dbReference type="SUPFAM" id="SSF52402">
    <property type="entry name" value="Adenine nucleotide alpha hydrolases-like"/>
    <property type="match status" value="1"/>
</dbReference>
<evidence type="ECO:0000256" key="2">
    <source>
        <dbReference type="ARBA" id="ARBA00022741"/>
    </source>
</evidence>
<comment type="similarity">
    <text evidence="1">Belongs to the asparagine synthetase family.</text>
</comment>
<dbReference type="EMBL" id="LNQE01000871">
    <property type="protein sequence ID" value="KUG23996.1"/>
    <property type="molecule type" value="Genomic_DNA"/>
</dbReference>
<dbReference type="InterPro" id="IPR014729">
    <property type="entry name" value="Rossmann-like_a/b/a_fold"/>
</dbReference>
<evidence type="ECO:0000313" key="6">
    <source>
        <dbReference type="EMBL" id="KUG23996.1"/>
    </source>
</evidence>
<evidence type="ECO:0000256" key="1">
    <source>
        <dbReference type="ARBA" id="ARBA00005752"/>
    </source>
</evidence>